<organism evidence="12 13">
    <name type="scientific">Romanomermis culicivorax</name>
    <name type="common">Nematode worm</name>
    <dbReference type="NCBI Taxonomy" id="13658"/>
    <lineage>
        <taxon>Eukaryota</taxon>
        <taxon>Metazoa</taxon>
        <taxon>Ecdysozoa</taxon>
        <taxon>Nematoda</taxon>
        <taxon>Enoplea</taxon>
        <taxon>Dorylaimia</taxon>
        <taxon>Mermithida</taxon>
        <taxon>Mermithoidea</taxon>
        <taxon>Mermithidae</taxon>
        <taxon>Romanomermis</taxon>
    </lineage>
</organism>
<keyword evidence="5" id="KW-0274">FAD</keyword>
<dbReference type="Pfam" id="PF02219">
    <property type="entry name" value="MTHFR"/>
    <property type="match status" value="1"/>
</dbReference>
<evidence type="ECO:0000256" key="1">
    <source>
        <dbReference type="ARBA" id="ARBA00001974"/>
    </source>
</evidence>
<evidence type="ECO:0000256" key="7">
    <source>
        <dbReference type="ARBA" id="ARBA00034530"/>
    </source>
</evidence>
<dbReference type="InterPro" id="IPR003171">
    <property type="entry name" value="Mehydrof_redctse-like"/>
</dbReference>
<reference evidence="13" key="1">
    <citation type="submission" date="2022-11" db="UniProtKB">
        <authorList>
            <consortium name="WormBaseParasite"/>
        </authorList>
    </citation>
    <scope>IDENTIFICATION</scope>
</reference>
<evidence type="ECO:0000256" key="6">
    <source>
        <dbReference type="ARBA" id="ARBA00023002"/>
    </source>
</evidence>
<dbReference type="GO" id="GO:0071949">
    <property type="term" value="F:FAD binding"/>
    <property type="evidence" value="ECO:0007669"/>
    <property type="project" value="TreeGrafter"/>
</dbReference>
<evidence type="ECO:0000256" key="10">
    <source>
        <dbReference type="SAM" id="MobiDB-lite"/>
    </source>
</evidence>
<evidence type="ECO:0000256" key="4">
    <source>
        <dbReference type="ARBA" id="ARBA00022630"/>
    </source>
</evidence>
<dbReference type="InterPro" id="IPR053806">
    <property type="entry name" value="MTHFR_C"/>
</dbReference>
<dbReference type="InterPro" id="IPR004621">
    <property type="entry name" value="Fadh2_euk"/>
</dbReference>
<dbReference type="InterPro" id="IPR029041">
    <property type="entry name" value="FAD-linked_oxidoreductase-like"/>
</dbReference>
<dbReference type="EC" id="1.5.1.53" evidence="7"/>
<evidence type="ECO:0000256" key="5">
    <source>
        <dbReference type="ARBA" id="ARBA00022827"/>
    </source>
</evidence>
<feature type="region of interest" description="Disordered" evidence="10">
    <location>
        <begin position="1"/>
        <end position="34"/>
    </location>
</feature>
<protein>
    <recommendedName>
        <fullName evidence="7">methylenetetrahydrofolate reductase (NADPH)</fullName>
        <ecNumber evidence="7">1.5.1.53</ecNumber>
    </recommendedName>
</protein>
<keyword evidence="6" id="KW-0560">Oxidoreductase</keyword>
<dbReference type="PANTHER" id="PTHR45754">
    <property type="entry name" value="METHYLENETETRAHYDROFOLATE REDUCTASE"/>
    <property type="match status" value="1"/>
</dbReference>
<dbReference type="WBParaSite" id="nRc.2.0.1.t26528-RA">
    <property type="protein sequence ID" value="nRc.2.0.1.t26528-RA"/>
    <property type="gene ID" value="nRc.2.0.1.g26528"/>
</dbReference>
<evidence type="ECO:0000256" key="8">
    <source>
        <dbReference type="ARBA" id="ARBA00047751"/>
    </source>
</evidence>
<name>A0A915JK93_ROMCU</name>
<evidence type="ECO:0000313" key="12">
    <source>
        <dbReference type="Proteomes" id="UP000887565"/>
    </source>
</evidence>
<dbReference type="SUPFAM" id="SSF51730">
    <property type="entry name" value="FAD-linked oxidoreductase"/>
    <property type="match status" value="1"/>
</dbReference>
<dbReference type="GO" id="GO:0005829">
    <property type="term" value="C:cytosol"/>
    <property type="evidence" value="ECO:0007669"/>
    <property type="project" value="TreeGrafter"/>
</dbReference>
<comment type="pathway">
    <text evidence="2 9">One-carbon metabolism; tetrahydrofolate interconversion.</text>
</comment>
<dbReference type="Proteomes" id="UP000887565">
    <property type="component" value="Unplaced"/>
</dbReference>
<dbReference type="AlphaFoldDB" id="A0A915JK93"/>
<keyword evidence="12" id="KW-1185">Reference proteome</keyword>
<dbReference type="Pfam" id="PF21895">
    <property type="entry name" value="MTHFR_C"/>
    <property type="match status" value="1"/>
</dbReference>
<feature type="compositionally biased region" description="Polar residues" evidence="10">
    <location>
        <begin position="1"/>
        <end position="12"/>
    </location>
</feature>
<feature type="compositionally biased region" description="Low complexity" evidence="10">
    <location>
        <begin position="19"/>
        <end position="30"/>
    </location>
</feature>
<dbReference type="GO" id="GO:0009086">
    <property type="term" value="P:methionine biosynthetic process"/>
    <property type="evidence" value="ECO:0007669"/>
    <property type="project" value="TreeGrafter"/>
</dbReference>
<dbReference type="Gene3D" id="3.20.20.220">
    <property type="match status" value="1"/>
</dbReference>
<keyword evidence="4" id="KW-0285">Flavoprotein</keyword>
<evidence type="ECO:0000256" key="2">
    <source>
        <dbReference type="ARBA" id="ARBA00004777"/>
    </source>
</evidence>
<comment type="similarity">
    <text evidence="3">Belongs to the methylenetetrahydrofolate reductase family.</text>
</comment>
<dbReference type="PANTHER" id="PTHR45754:SF3">
    <property type="entry name" value="METHYLENETETRAHYDROFOLATE REDUCTASE (NADPH)"/>
    <property type="match status" value="1"/>
</dbReference>
<dbReference type="GO" id="GO:0035999">
    <property type="term" value="P:tetrahydrofolate interconversion"/>
    <property type="evidence" value="ECO:0007669"/>
    <property type="project" value="TreeGrafter"/>
</dbReference>
<comment type="catalytic activity">
    <reaction evidence="8">
        <text>(6S)-5-methyl-5,6,7,8-tetrahydrofolate + NADP(+) = (6R)-5,10-methylene-5,6,7,8-tetrahydrofolate + NADPH + H(+)</text>
        <dbReference type="Rhea" id="RHEA:19817"/>
        <dbReference type="ChEBI" id="CHEBI:15378"/>
        <dbReference type="ChEBI" id="CHEBI:15636"/>
        <dbReference type="ChEBI" id="CHEBI:18608"/>
        <dbReference type="ChEBI" id="CHEBI:57783"/>
        <dbReference type="ChEBI" id="CHEBI:58349"/>
        <dbReference type="EC" id="1.5.1.53"/>
    </reaction>
    <physiologicalReaction direction="right-to-left" evidence="8">
        <dbReference type="Rhea" id="RHEA:19819"/>
    </physiologicalReaction>
</comment>
<comment type="cofactor">
    <cofactor evidence="1">
        <name>FAD</name>
        <dbReference type="ChEBI" id="CHEBI:57692"/>
    </cofactor>
</comment>
<evidence type="ECO:0000256" key="9">
    <source>
        <dbReference type="RuleBase" id="RU004254"/>
    </source>
</evidence>
<evidence type="ECO:0000256" key="3">
    <source>
        <dbReference type="ARBA" id="ARBA00006743"/>
    </source>
</evidence>
<evidence type="ECO:0000313" key="13">
    <source>
        <dbReference type="WBParaSite" id="nRc.2.0.1.t26528-RA"/>
    </source>
</evidence>
<accession>A0A915JK93</accession>
<evidence type="ECO:0000259" key="11">
    <source>
        <dbReference type="Pfam" id="PF21895"/>
    </source>
</evidence>
<sequence>MSSSFRMTSANNDRLRNCSGESTSSTGSSSLNDGHATSEVLTGFQANGQCLPVSVDANTEFYVPLDRLLKRRIECRHPFFSLEFFPPRTINGVNNLLNRLERMGTGSPLFVDVTWHPAGDPGSDKATSSMSIAAAALNYCGLETVLHVACANASKEVCLRHLRNAKKLGLRNILALRGDVEDERSYKGNDQLEMKYATNLVELIKEEFSDYFVIVVAGYPTGHPEADSYGEDLKHLKEKVDAGASFIITQLFFHEYDYFKFVQDCRSIGITVPIIPGIMPIQSYDSLRHMQKLSKLKVPQFIFDEVESVKQNDEAVRNYGVDLAVKMCRSLLQSGVAPGVHFYTLNRELATRQILQQLGLWKESVSRLLPWKPLKSHSRRCRETVRPIFWAACPKSYLYRTKDWDDFPNGRWGNSSSPAFGDLKDYYLFYLKQTKPKQLLLDMWSNDAGRLDTEEDVWSVFRRFISGETNRKGVKTDQLPFSEECIAAETSLVQRELLWCNENGILTVNSQPNINGAPSTDPAVGWGNPGGYVYQKAYLEFFLHQTHLDSLKVILLDYPLVNFHIVNHDRSIDFTNSRGQTPLAVTWGVFPGCEVAQPTVVDPISFHVWKDEAFNVWTNQWANIYEPDSISRSTLQTMHDDYCLVTLVDNDYPQPCCLWNLLRQMLTVSKRAHSSAADDEDGAANFKNELQNGVKTFDRLMRCSFAQNGSSSCLEKTTKNSNFFQ</sequence>
<proteinExistence type="inferred from homology"/>
<dbReference type="OMA" id="AWKEEFY"/>
<dbReference type="NCBIfam" id="TIGR00677">
    <property type="entry name" value="fadh2_euk"/>
    <property type="match status" value="1"/>
</dbReference>
<dbReference type="CDD" id="cd00537">
    <property type="entry name" value="MTHFR"/>
    <property type="match status" value="1"/>
</dbReference>
<dbReference type="GO" id="GO:0106313">
    <property type="term" value="F:methylenetetrahydrofolate reductase (NADPH) activity"/>
    <property type="evidence" value="ECO:0007669"/>
    <property type="project" value="UniProtKB-EC"/>
</dbReference>
<feature type="domain" description="MTHFR SAM-binding regulatory" evidence="11">
    <location>
        <begin position="367"/>
        <end position="667"/>
    </location>
</feature>